<proteinExistence type="predicted"/>
<dbReference type="KEGG" id="lck:HN018_17400"/>
<sequence length="129" mass="14113">MIPSALRPRHVALPPLLLPAMLVLAVSVGGNDPAIAQDSETEDAPMVVTSDTRAYCLSLSDRIDRYGTMPQEVRDLETEGRELCQQGRVRGGINRLRRALMVLRAERGPAGESVDVATPDKNQENDPHE</sequence>
<keyword evidence="2" id="KW-0732">Signal</keyword>
<evidence type="ECO:0000313" key="3">
    <source>
        <dbReference type="EMBL" id="QKE91571.1"/>
    </source>
</evidence>
<feature type="signal peptide" evidence="2">
    <location>
        <begin position="1"/>
        <end position="25"/>
    </location>
</feature>
<organism evidence="3 4">
    <name type="scientific">Lichenicola cladoniae</name>
    <dbReference type="NCBI Taxonomy" id="1484109"/>
    <lineage>
        <taxon>Bacteria</taxon>
        <taxon>Pseudomonadati</taxon>
        <taxon>Pseudomonadota</taxon>
        <taxon>Alphaproteobacteria</taxon>
        <taxon>Acetobacterales</taxon>
        <taxon>Acetobacteraceae</taxon>
        <taxon>Lichenicola</taxon>
    </lineage>
</organism>
<feature type="chain" id="PRO_5026869810" description="Secreted protein" evidence="2">
    <location>
        <begin position="26"/>
        <end position="129"/>
    </location>
</feature>
<feature type="region of interest" description="Disordered" evidence="1">
    <location>
        <begin position="107"/>
        <end position="129"/>
    </location>
</feature>
<evidence type="ECO:0000256" key="2">
    <source>
        <dbReference type="SAM" id="SignalP"/>
    </source>
</evidence>
<dbReference type="EMBL" id="CP053708">
    <property type="protein sequence ID" value="QKE91571.1"/>
    <property type="molecule type" value="Genomic_DNA"/>
</dbReference>
<protein>
    <recommendedName>
        <fullName evidence="5">Secreted protein</fullName>
    </recommendedName>
</protein>
<gene>
    <name evidence="3" type="ORF">HN018_17400</name>
</gene>
<dbReference type="AlphaFoldDB" id="A0A6M8HTN8"/>
<dbReference type="RefSeq" id="WP_171832901.1">
    <property type="nucleotide sequence ID" value="NZ_CP053708.1"/>
</dbReference>
<name>A0A6M8HTN8_9PROT</name>
<accession>A0A6M8HTN8</accession>
<dbReference type="Proteomes" id="UP000500767">
    <property type="component" value="Chromosome"/>
</dbReference>
<evidence type="ECO:0008006" key="5">
    <source>
        <dbReference type="Google" id="ProtNLM"/>
    </source>
</evidence>
<evidence type="ECO:0000313" key="4">
    <source>
        <dbReference type="Proteomes" id="UP000500767"/>
    </source>
</evidence>
<evidence type="ECO:0000256" key="1">
    <source>
        <dbReference type="SAM" id="MobiDB-lite"/>
    </source>
</evidence>
<keyword evidence="4" id="KW-1185">Reference proteome</keyword>
<reference evidence="3 4" key="1">
    <citation type="journal article" date="2014" name="World J. Microbiol. Biotechnol.">
        <title>Biodiversity and physiological characteristics of Antarctic and Arctic lichens-associated bacteria.</title>
        <authorList>
            <person name="Lee Y.M."/>
            <person name="Kim E.H."/>
            <person name="Lee H.K."/>
            <person name="Hong S.G."/>
        </authorList>
    </citation>
    <scope>NUCLEOTIDE SEQUENCE [LARGE SCALE GENOMIC DNA]</scope>
    <source>
        <strain evidence="3 4">PAMC 26569</strain>
    </source>
</reference>